<gene>
    <name evidence="3" type="ORF">OHC33_006118</name>
</gene>
<feature type="coiled-coil region" evidence="1">
    <location>
        <begin position="400"/>
        <end position="448"/>
    </location>
</feature>
<feature type="compositionally biased region" description="Low complexity" evidence="2">
    <location>
        <begin position="101"/>
        <end position="111"/>
    </location>
</feature>
<protein>
    <submittedName>
        <fullName evidence="3">Uncharacterized protein</fullName>
    </submittedName>
</protein>
<sequence>MIDFVGFQIPGLVEEDRAEGVPPAKKVKLEPRPDDVQKDESQEESATASKTLDPKTIVAQITEQEALSTSPVPNQQGNMKPGSTSQLKRKAEETSALVSDSTTASKSAKAATFRDSASSSIPTAVLEERAQTTQPADPISCPSKPTATPTFQTYQQFAFLTVAQQGQPIPALDGKLLPLADCKGLLGIYATIADHARCTFPHGQPHASTFDLRVWTHSKDSKARRSLPETGLPITTDQQLMARWKALNLVVNMSGFKDIPFIKLNFLQLGLLDLSAAQSKDVKFIRFHSKIQRKLASRRPDSMTIHPTFIENSMRQMAQLEDCVDAEMSRLNDEQAETRQERDRYKQEVLAIKQNPGGLADQAIEVQLKAKEEELDGLQKFVPFLRGRITELGAEMSRLKVDKEDEIRQLKEKHELDKEEWRVKNEVITKQLRKMTEAEAKRVEEEKRVRMDVMKKKAQESLAKRKVT</sequence>
<keyword evidence="1" id="KW-0175">Coiled coil</keyword>
<evidence type="ECO:0000313" key="4">
    <source>
        <dbReference type="Proteomes" id="UP001316803"/>
    </source>
</evidence>
<evidence type="ECO:0000256" key="1">
    <source>
        <dbReference type="SAM" id="Coils"/>
    </source>
</evidence>
<evidence type="ECO:0000313" key="3">
    <source>
        <dbReference type="EMBL" id="KAK5952997.1"/>
    </source>
</evidence>
<feature type="compositionally biased region" description="Polar residues" evidence="2">
    <location>
        <begin position="59"/>
        <end position="86"/>
    </location>
</feature>
<dbReference type="Proteomes" id="UP001316803">
    <property type="component" value="Unassembled WGS sequence"/>
</dbReference>
<comment type="caution">
    <text evidence="3">The sequence shown here is derived from an EMBL/GenBank/DDBJ whole genome shotgun (WGS) entry which is preliminary data.</text>
</comment>
<feature type="compositionally biased region" description="Basic and acidic residues" evidence="2">
    <location>
        <begin position="27"/>
        <end position="40"/>
    </location>
</feature>
<reference evidence="3 4" key="1">
    <citation type="submission" date="2022-12" db="EMBL/GenBank/DDBJ databases">
        <title>Genomic features and morphological characterization of a novel Knufia sp. strain isolated from spacecraft assembly facility.</title>
        <authorList>
            <person name="Teixeira M."/>
            <person name="Chander A.M."/>
            <person name="Stajich J.E."/>
            <person name="Venkateswaran K."/>
        </authorList>
    </citation>
    <scope>NUCLEOTIDE SEQUENCE [LARGE SCALE GENOMIC DNA]</scope>
    <source>
        <strain evidence="3 4">FJI-L2-BK-P2</strain>
    </source>
</reference>
<proteinExistence type="predicted"/>
<evidence type="ECO:0000256" key="2">
    <source>
        <dbReference type="SAM" id="MobiDB-lite"/>
    </source>
</evidence>
<organism evidence="3 4">
    <name type="scientific">Knufia fluminis</name>
    <dbReference type="NCBI Taxonomy" id="191047"/>
    <lineage>
        <taxon>Eukaryota</taxon>
        <taxon>Fungi</taxon>
        <taxon>Dikarya</taxon>
        <taxon>Ascomycota</taxon>
        <taxon>Pezizomycotina</taxon>
        <taxon>Eurotiomycetes</taxon>
        <taxon>Chaetothyriomycetidae</taxon>
        <taxon>Chaetothyriales</taxon>
        <taxon>Trichomeriaceae</taxon>
        <taxon>Knufia</taxon>
    </lineage>
</organism>
<feature type="coiled-coil region" evidence="1">
    <location>
        <begin position="317"/>
        <end position="355"/>
    </location>
</feature>
<dbReference type="EMBL" id="JAKLMC020000013">
    <property type="protein sequence ID" value="KAK5952997.1"/>
    <property type="molecule type" value="Genomic_DNA"/>
</dbReference>
<feature type="region of interest" description="Disordered" evidence="2">
    <location>
        <begin position="1"/>
        <end position="111"/>
    </location>
</feature>
<name>A0AAN8I3Q0_9EURO</name>
<keyword evidence="4" id="KW-1185">Reference proteome</keyword>
<accession>A0AAN8I3Q0</accession>
<dbReference type="AlphaFoldDB" id="A0AAN8I3Q0"/>